<evidence type="ECO:0000313" key="2">
    <source>
        <dbReference type="EMBL" id="KAF2652530.1"/>
    </source>
</evidence>
<feature type="compositionally biased region" description="Polar residues" evidence="1">
    <location>
        <begin position="1"/>
        <end position="20"/>
    </location>
</feature>
<dbReference type="AlphaFoldDB" id="A0A6A6SYA7"/>
<organism evidence="2 3">
    <name type="scientific">Lophiostoma macrostomum CBS 122681</name>
    <dbReference type="NCBI Taxonomy" id="1314788"/>
    <lineage>
        <taxon>Eukaryota</taxon>
        <taxon>Fungi</taxon>
        <taxon>Dikarya</taxon>
        <taxon>Ascomycota</taxon>
        <taxon>Pezizomycotina</taxon>
        <taxon>Dothideomycetes</taxon>
        <taxon>Pleosporomycetidae</taxon>
        <taxon>Pleosporales</taxon>
        <taxon>Lophiostomataceae</taxon>
        <taxon>Lophiostoma</taxon>
    </lineage>
</organism>
<accession>A0A6A6SYA7</accession>
<sequence length="208" mass="23082">MSYPTTNRPANDVVSEQQDQSDTRSVDSFDFIPEPHNWAASINGPPIGHPDYAAWHQSQQSGNTAPPQTAGHVLNSAAAVVQPVLNPSAISFVPHVVVPSTAAQKEATFRALVDKLLHPPHRPNDRDGFVTIEWPFVIQTIQEPQFKDWADDIPYKQNISRRELVSGSDLDVLGARFGMPEEYLQWLRGNSHNKNILSIPRARLHGGN</sequence>
<evidence type="ECO:0000256" key="1">
    <source>
        <dbReference type="SAM" id="MobiDB-lite"/>
    </source>
</evidence>
<gene>
    <name evidence="2" type="ORF">K491DRAFT_681253</name>
</gene>
<dbReference type="Proteomes" id="UP000799324">
    <property type="component" value="Unassembled WGS sequence"/>
</dbReference>
<feature type="region of interest" description="Disordered" evidence="1">
    <location>
        <begin position="1"/>
        <end position="27"/>
    </location>
</feature>
<dbReference type="EMBL" id="MU004399">
    <property type="protein sequence ID" value="KAF2652530.1"/>
    <property type="molecule type" value="Genomic_DNA"/>
</dbReference>
<reference evidence="2" key="1">
    <citation type="journal article" date="2020" name="Stud. Mycol.">
        <title>101 Dothideomycetes genomes: a test case for predicting lifestyles and emergence of pathogens.</title>
        <authorList>
            <person name="Haridas S."/>
            <person name="Albert R."/>
            <person name="Binder M."/>
            <person name="Bloem J."/>
            <person name="Labutti K."/>
            <person name="Salamov A."/>
            <person name="Andreopoulos B."/>
            <person name="Baker S."/>
            <person name="Barry K."/>
            <person name="Bills G."/>
            <person name="Bluhm B."/>
            <person name="Cannon C."/>
            <person name="Castanera R."/>
            <person name="Culley D."/>
            <person name="Daum C."/>
            <person name="Ezra D."/>
            <person name="Gonzalez J."/>
            <person name="Henrissat B."/>
            <person name="Kuo A."/>
            <person name="Liang C."/>
            <person name="Lipzen A."/>
            <person name="Lutzoni F."/>
            <person name="Magnuson J."/>
            <person name="Mondo S."/>
            <person name="Nolan M."/>
            <person name="Ohm R."/>
            <person name="Pangilinan J."/>
            <person name="Park H.-J."/>
            <person name="Ramirez L."/>
            <person name="Alfaro M."/>
            <person name="Sun H."/>
            <person name="Tritt A."/>
            <person name="Yoshinaga Y."/>
            <person name="Zwiers L.-H."/>
            <person name="Turgeon B."/>
            <person name="Goodwin S."/>
            <person name="Spatafora J."/>
            <person name="Crous P."/>
            <person name="Grigoriev I."/>
        </authorList>
    </citation>
    <scope>NUCLEOTIDE SEQUENCE</scope>
    <source>
        <strain evidence="2">CBS 122681</strain>
    </source>
</reference>
<name>A0A6A6SYA7_9PLEO</name>
<keyword evidence="3" id="KW-1185">Reference proteome</keyword>
<proteinExistence type="predicted"/>
<protein>
    <submittedName>
        <fullName evidence="2">Uncharacterized protein</fullName>
    </submittedName>
</protein>
<evidence type="ECO:0000313" key="3">
    <source>
        <dbReference type="Proteomes" id="UP000799324"/>
    </source>
</evidence>